<feature type="transmembrane region" description="Helical" evidence="6">
    <location>
        <begin position="87"/>
        <end position="105"/>
    </location>
</feature>
<keyword evidence="3 6" id="KW-0812">Transmembrane</keyword>
<dbReference type="InterPro" id="IPR018076">
    <property type="entry name" value="T2SS_GspF_dom"/>
</dbReference>
<dbReference type="EMBL" id="FONT01000007">
    <property type="protein sequence ID" value="SFE96528.1"/>
    <property type="molecule type" value="Genomic_DNA"/>
</dbReference>
<evidence type="ECO:0000313" key="9">
    <source>
        <dbReference type="Proteomes" id="UP000199516"/>
    </source>
</evidence>
<feature type="transmembrane region" description="Helical" evidence="6">
    <location>
        <begin position="111"/>
        <end position="127"/>
    </location>
</feature>
<evidence type="ECO:0000256" key="2">
    <source>
        <dbReference type="ARBA" id="ARBA00022475"/>
    </source>
</evidence>
<evidence type="ECO:0000256" key="3">
    <source>
        <dbReference type="ARBA" id="ARBA00022692"/>
    </source>
</evidence>
<feature type="domain" description="Type II secretion system protein GspF" evidence="7">
    <location>
        <begin position="148"/>
        <end position="271"/>
    </location>
</feature>
<dbReference type="RefSeq" id="WP_091663121.1">
    <property type="nucleotide sequence ID" value="NZ_FONT01000007.1"/>
</dbReference>
<dbReference type="Pfam" id="PF00482">
    <property type="entry name" value="T2SSF"/>
    <property type="match status" value="1"/>
</dbReference>
<comment type="subcellular location">
    <subcellularLocation>
        <location evidence="1">Cell membrane</location>
        <topology evidence="1">Multi-pass membrane protein</topology>
    </subcellularLocation>
</comment>
<feature type="transmembrane region" description="Helical" evidence="6">
    <location>
        <begin position="254"/>
        <end position="274"/>
    </location>
</feature>
<dbReference type="Proteomes" id="UP000199516">
    <property type="component" value="Unassembled WGS sequence"/>
</dbReference>
<feature type="transmembrane region" description="Helical" evidence="6">
    <location>
        <begin position="6"/>
        <end position="25"/>
    </location>
</feature>
<name>A0A1I2EVP1_9BACI</name>
<dbReference type="PANTHER" id="PTHR35007">
    <property type="entry name" value="INTEGRAL MEMBRANE PROTEIN-RELATED"/>
    <property type="match status" value="1"/>
</dbReference>
<evidence type="ECO:0000256" key="5">
    <source>
        <dbReference type="ARBA" id="ARBA00023136"/>
    </source>
</evidence>
<proteinExistence type="predicted"/>
<dbReference type="Gene3D" id="1.20.81.30">
    <property type="entry name" value="Type II secretion system (T2SS), domain F"/>
    <property type="match status" value="1"/>
</dbReference>
<dbReference type="InterPro" id="IPR042094">
    <property type="entry name" value="T2SS_GspF_sf"/>
</dbReference>
<evidence type="ECO:0000313" key="8">
    <source>
        <dbReference type="EMBL" id="SFE96528.1"/>
    </source>
</evidence>
<dbReference type="PANTHER" id="PTHR35007:SF1">
    <property type="entry name" value="PILUS ASSEMBLY PROTEIN"/>
    <property type="match status" value="1"/>
</dbReference>
<dbReference type="AlphaFoldDB" id="A0A1I2EVP1"/>
<sequence length="313" mass="35642">MKVLLALSIFITLFLIVLSIDAMVYKSNEDTKMKRSTFPTFTFKDIIKNYNEKLKLLLIRNRKPSKRNDQLNQQIAQAGLPIKPEEFVVFQLFSLLIMAGIFYLVFQRVGAAIIGAVIGYIIPKIWLQRKRNKRIQQFNDMLPDMLITITGSLRAGYSFPQALKMVSEESYSPIKEEVELVLKEMQYGSSMEDALRAWKDRMPSEDLELLTEAILIQRQVGGNLAYLLDKIIETTREREKIANQVKTLTAQGRLSGIIISLLPIGLGIVIYLMNPEYISTLFTHPIGRFMIIAAGMGAILGFVFIRKITTIEV</sequence>
<accession>A0A1I2EVP1</accession>
<keyword evidence="2" id="KW-1003">Cell membrane</keyword>
<evidence type="ECO:0000256" key="4">
    <source>
        <dbReference type="ARBA" id="ARBA00022989"/>
    </source>
</evidence>
<dbReference type="STRING" id="930128.SAMN05192532_1074"/>
<organism evidence="8 9">
    <name type="scientific">Alteribacillus iranensis</name>
    <dbReference type="NCBI Taxonomy" id="930128"/>
    <lineage>
        <taxon>Bacteria</taxon>
        <taxon>Bacillati</taxon>
        <taxon>Bacillota</taxon>
        <taxon>Bacilli</taxon>
        <taxon>Bacillales</taxon>
        <taxon>Bacillaceae</taxon>
        <taxon>Alteribacillus</taxon>
    </lineage>
</organism>
<reference evidence="8 9" key="1">
    <citation type="submission" date="2016-10" db="EMBL/GenBank/DDBJ databases">
        <authorList>
            <person name="de Groot N.N."/>
        </authorList>
    </citation>
    <scope>NUCLEOTIDE SEQUENCE [LARGE SCALE GENOMIC DNA]</scope>
    <source>
        <strain evidence="8 9">DSM 23995</strain>
    </source>
</reference>
<dbReference type="OrthoDB" id="9803381at2"/>
<dbReference type="GO" id="GO:0005886">
    <property type="term" value="C:plasma membrane"/>
    <property type="evidence" value="ECO:0007669"/>
    <property type="project" value="UniProtKB-SubCell"/>
</dbReference>
<keyword evidence="5 6" id="KW-0472">Membrane</keyword>
<keyword evidence="9" id="KW-1185">Reference proteome</keyword>
<gene>
    <name evidence="8" type="ORF">SAMN05192532_1074</name>
</gene>
<protein>
    <submittedName>
        <fullName evidence="8">Tight adherence protein B</fullName>
    </submittedName>
</protein>
<evidence type="ECO:0000259" key="7">
    <source>
        <dbReference type="Pfam" id="PF00482"/>
    </source>
</evidence>
<evidence type="ECO:0000256" key="6">
    <source>
        <dbReference type="SAM" id="Phobius"/>
    </source>
</evidence>
<keyword evidence="4 6" id="KW-1133">Transmembrane helix</keyword>
<evidence type="ECO:0000256" key="1">
    <source>
        <dbReference type="ARBA" id="ARBA00004651"/>
    </source>
</evidence>
<feature type="transmembrane region" description="Helical" evidence="6">
    <location>
        <begin position="286"/>
        <end position="305"/>
    </location>
</feature>